<organism evidence="6 9">
    <name type="scientific">Phytophthora fragariae</name>
    <dbReference type="NCBI Taxonomy" id="53985"/>
    <lineage>
        <taxon>Eukaryota</taxon>
        <taxon>Sar</taxon>
        <taxon>Stramenopiles</taxon>
        <taxon>Oomycota</taxon>
        <taxon>Peronosporomycetes</taxon>
        <taxon>Peronosporales</taxon>
        <taxon>Peronosporaceae</taxon>
        <taxon>Phytophthora</taxon>
    </lineage>
</organism>
<evidence type="ECO:0000313" key="6">
    <source>
        <dbReference type="EMBL" id="KAE9269733.1"/>
    </source>
</evidence>
<dbReference type="EMBL" id="QXGF01003396">
    <property type="protein sequence ID" value="KAE8921665.1"/>
    <property type="molecule type" value="Genomic_DNA"/>
</dbReference>
<keyword evidence="1" id="KW-0732">Signal</keyword>
<keyword evidence="8" id="KW-1185">Reference proteome</keyword>
<dbReference type="Proteomes" id="UP000429523">
    <property type="component" value="Unassembled WGS sequence"/>
</dbReference>
<dbReference type="Proteomes" id="UP000440732">
    <property type="component" value="Unassembled WGS sequence"/>
</dbReference>
<name>A0A6A4B5Z6_9STRA</name>
<evidence type="ECO:0000313" key="2">
    <source>
        <dbReference type="EMBL" id="KAE8921665.1"/>
    </source>
</evidence>
<proteinExistence type="predicted"/>
<comment type="caution">
    <text evidence="6">The sequence shown here is derived from an EMBL/GenBank/DDBJ whole genome shotgun (WGS) entry which is preliminary data.</text>
</comment>
<evidence type="ECO:0000313" key="3">
    <source>
        <dbReference type="EMBL" id="KAE9071598.1"/>
    </source>
</evidence>
<feature type="chain" id="PRO_5033524604" evidence="1">
    <location>
        <begin position="27"/>
        <end position="87"/>
    </location>
</feature>
<dbReference type="Proteomes" id="UP000433483">
    <property type="component" value="Unassembled WGS sequence"/>
</dbReference>
<protein>
    <submittedName>
        <fullName evidence="6">Uncharacterized protein</fullName>
    </submittedName>
</protein>
<evidence type="ECO:0000313" key="5">
    <source>
        <dbReference type="EMBL" id="KAE9163180.1"/>
    </source>
</evidence>
<dbReference type="EMBL" id="QXGB01005406">
    <property type="protein sequence ID" value="KAE9163180.1"/>
    <property type="molecule type" value="Genomic_DNA"/>
</dbReference>
<accession>A0A6A4B5Z6</accession>
<evidence type="ECO:0000313" key="8">
    <source>
        <dbReference type="Proteomes" id="UP000433483"/>
    </source>
</evidence>
<dbReference type="EMBL" id="QXFZ01002898">
    <property type="protein sequence ID" value="KAE9072872.1"/>
    <property type="molecule type" value="Genomic_DNA"/>
</dbReference>
<dbReference type="EMBL" id="QXGE01004705">
    <property type="protein sequence ID" value="KAE9269733.1"/>
    <property type="molecule type" value="Genomic_DNA"/>
</dbReference>
<evidence type="ECO:0000313" key="10">
    <source>
        <dbReference type="Proteomes" id="UP000440732"/>
    </source>
</evidence>
<evidence type="ECO:0000313" key="4">
    <source>
        <dbReference type="EMBL" id="KAE9072872.1"/>
    </source>
</evidence>
<feature type="signal peptide" evidence="1">
    <location>
        <begin position="1"/>
        <end position="26"/>
    </location>
</feature>
<dbReference type="EMBL" id="QXGA01004686">
    <property type="protein sequence ID" value="KAE9071598.1"/>
    <property type="molecule type" value="Genomic_DNA"/>
</dbReference>
<dbReference type="AlphaFoldDB" id="A0A6A4B5Z6"/>
<evidence type="ECO:0000313" key="11">
    <source>
        <dbReference type="Proteomes" id="UP000441208"/>
    </source>
</evidence>
<evidence type="ECO:0000313" key="9">
    <source>
        <dbReference type="Proteomes" id="UP000437068"/>
    </source>
</evidence>
<gene>
    <name evidence="6" type="ORF">PF001_g29097</name>
    <name evidence="5" type="ORF">PF005_g30548</name>
    <name evidence="3" type="ORF">PF006_g29112</name>
    <name evidence="4" type="ORF">PF007_g26018</name>
    <name evidence="2" type="ORF">PF009_g28060</name>
</gene>
<sequence length="87" mass="9934">MGSKGLITLIKLYLLLSICILNPCLNCDLPQRLALVHRVLKYDRPNLTQYVGGSTVNTLYKDHWYTVPIVVCDTQFLWATPENIPFP</sequence>
<evidence type="ECO:0000256" key="1">
    <source>
        <dbReference type="SAM" id="SignalP"/>
    </source>
</evidence>
<dbReference type="Proteomes" id="UP000441208">
    <property type="component" value="Unassembled WGS sequence"/>
</dbReference>
<evidence type="ECO:0000313" key="7">
    <source>
        <dbReference type="Proteomes" id="UP000429523"/>
    </source>
</evidence>
<dbReference type="Proteomes" id="UP000437068">
    <property type="component" value="Unassembled WGS sequence"/>
</dbReference>
<reference evidence="7 8" key="1">
    <citation type="submission" date="2018-08" db="EMBL/GenBank/DDBJ databases">
        <title>Genomic investigation of the strawberry pathogen Phytophthora fragariae indicates pathogenicity is determined by transcriptional variation in three key races.</title>
        <authorList>
            <person name="Adams T.M."/>
            <person name="Armitage A.D."/>
            <person name="Sobczyk M.K."/>
            <person name="Bates H.J."/>
            <person name="Dunwell J.M."/>
            <person name="Nellist C.F."/>
            <person name="Harrison R.J."/>
        </authorList>
    </citation>
    <scope>NUCLEOTIDE SEQUENCE [LARGE SCALE GENOMIC DNA]</scope>
    <source>
        <strain evidence="6 9">A4</strain>
        <strain evidence="5 8">NOV-27</strain>
        <strain evidence="3 10">NOV-5</strain>
        <strain evidence="4 11">NOV-71</strain>
        <strain evidence="2 7">NOV-9</strain>
    </source>
</reference>